<evidence type="ECO:0000313" key="2">
    <source>
        <dbReference type="Proteomes" id="UP000824890"/>
    </source>
</evidence>
<gene>
    <name evidence="1" type="ORF">HID58_021855</name>
</gene>
<dbReference type="Proteomes" id="UP000824890">
    <property type="component" value="Unassembled WGS sequence"/>
</dbReference>
<proteinExistence type="predicted"/>
<name>A0ABQ8CXM3_BRANA</name>
<evidence type="ECO:0000313" key="1">
    <source>
        <dbReference type="EMBL" id="KAH0921837.1"/>
    </source>
</evidence>
<comment type="caution">
    <text evidence="1">The sequence shown here is derived from an EMBL/GenBank/DDBJ whole genome shotgun (WGS) entry which is preliminary data.</text>
</comment>
<accession>A0ABQ8CXM3</accession>
<sequence length="348" mass="38694">VRVRHLIVKSEAEICPQWPEDKVDDDLHNLITDILHGELDDTYWNQNTCNAPVANKAKRKLASECEACIKKKMPKERTSDYACGSGLRSDGDDGFKHDLIEAVKTLTSTVASMDKIVAEKVLTAVDTTIEAKVNARVGQAELVLAKQISTLKEDVAILREQMQVIAPKNDAHFVNQEDEVNGNDPVSVLLLVLAPTHLDAAAVQCVVRKKAKNSEVKLTSHVLLATDGEKVVGKNQAKKAAGDLKTVKKEKNVVPQLRDSAETWSNSEDRNKYGVSKAYYDPLAKVDETKFKKLLDYLHNIAGDNDVDTHFYMRLITPRDDWETDESGWLTDSVSFLFFLVFTSNLGG</sequence>
<dbReference type="EMBL" id="JAGKQM010000006">
    <property type="protein sequence ID" value="KAH0921837.1"/>
    <property type="molecule type" value="Genomic_DNA"/>
</dbReference>
<organism evidence="1 2">
    <name type="scientific">Brassica napus</name>
    <name type="common">Rape</name>
    <dbReference type="NCBI Taxonomy" id="3708"/>
    <lineage>
        <taxon>Eukaryota</taxon>
        <taxon>Viridiplantae</taxon>
        <taxon>Streptophyta</taxon>
        <taxon>Embryophyta</taxon>
        <taxon>Tracheophyta</taxon>
        <taxon>Spermatophyta</taxon>
        <taxon>Magnoliopsida</taxon>
        <taxon>eudicotyledons</taxon>
        <taxon>Gunneridae</taxon>
        <taxon>Pentapetalae</taxon>
        <taxon>rosids</taxon>
        <taxon>malvids</taxon>
        <taxon>Brassicales</taxon>
        <taxon>Brassicaceae</taxon>
        <taxon>Brassiceae</taxon>
        <taxon>Brassica</taxon>
    </lineage>
</organism>
<protein>
    <submittedName>
        <fullName evidence="1">Uncharacterized protein</fullName>
    </submittedName>
</protein>
<feature type="non-terminal residue" evidence="1">
    <location>
        <position position="1"/>
    </location>
</feature>
<reference evidence="1 2" key="1">
    <citation type="submission" date="2021-05" db="EMBL/GenBank/DDBJ databases">
        <title>Genome Assembly of Synthetic Allotetraploid Brassica napus Reveals Homoeologous Exchanges between Subgenomes.</title>
        <authorList>
            <person name="Davis J.T."/>
        </authorList>
    </citation>
    <scope>NUCLEOTIDE SEQUENCE [LARGE SCALE GENOMIC DNA]</scope>
    <source>
        <strain evidence="2">cv. Da-Ae</strain>
        <tissue evidence="1">Seedling</tissue>
    </source>
</reference>
<keyword evidence="2" id="KW-1185">Reference proteome</keyword>